<reference evidence="1 2" key="1">
    <citation type="submission" date="2017-11" db="EMBL/GenBank/DDBJ databases">
        <title>Draft genome of Arthrobacter agilis strain UMCV2, a plant growth-promoting rhizobacterium and biocontrol capacity of phytopathogenic fungi.</title>
        <authorList>
            <person name="Martinez-Camara R."/>
            <person name="Santoyo G."/>
            <person name="Moreno-Hagelsieb G."/>
            <person name="Valencia-Cantero E."/>
        </authorList>
    </citation>
    <scope>NUCLEOTIDE SEQUENCE [LARGE SCALE GENOMIC DNA]</scope>
    <source>
        <strain evidence="1 2">UMCV2</strain>
    </source>
</reference>
<protein>
    <submittedName>
        <fullName evidence="1">Uncharacterized protein</fullName>
    </submittedName>
</protein>
<dbReference type="AlphaFoldDB" id="A0A2L0UFN4"/>
<dbReference type="EMBL" id="CP024915">
    <property type="protein sequence ID" value="AUZ88064.1"/>
    <property type="molecule type" value="Genomic_DNA"/>
</dbReference>
<gene>
    <name evidence="1" type="ORF">CVO76_10810</name>
</gene>
<organism evidence="1 2">
    <name type="scientific">Arthrobacter agilis</name>
    <dbReference type="NCBI Taxonomy" id="37921"/>
    <lineage>
        <taxon>Bacteria</taxon>
        <taxon>Bacillati</taxon>
        <taxon>Actinomycetota</taxon>
        <taxon>Actinomycetes</taxon>
        <taxon>Micrococcales</taxon>
        <taxon>Micrococcaceae</taxon>
        <taxon>Arthrobacter</taxon>
    </lineage>
</organism>
<sequence length="101" mass="11108">MGVARAAGWHGLPPTTHRFMAPLQLAAPTEGITESVSPAPALWVDLEYPDGSRQTVRAFAMAWTVSAVRAQWVEFSIAREAWVRPDQCTRREIPGRPGPGR</sequence>
<evidence type="ECO:0000313" key="2">
    <source>
        <dbReference type="Proteomes" id="UP000239187"/>
    </source>
</evidence>
<name>A0A2L0UFN4_9MICC</name>
<evidence type="ECO:0000313" key="1">
    <source>
        <dbReference type="EMBL" id="AUZ88064.1"/>
    </source>
</evidence>
<accession>A0A2L0UFN4</accession>
<dbReference type="Proteomes" id="UP000239187">
    <property type="component" value="Chromosome"/>
</dbReference>
<proteinExistence type="predicted"/>